<evidence type="ECO:0000256" key="6">
    <source>
        <dbReference type="ARBA" id="ARBA00023136"/>
    </source>
</evidence>
<feature type="transmembrane region" description="Helical" evidence="7">
    <location>
        <begin position="491"/>
        <end position="515"/>
    </location>
</feature>
<comment type="subcellular location">
    <subcellularLocation>
        <location evidence="1">Cell membrane</location>
        <topology evidence="1">Multi-pass membrane protein</topology>
    </subcellularLocation>
</comment>
<feature type="transmembrane region" description="Helical" evidence="7">
    <location>
        <begin position="24"/>
        <end position="53"/>
    </location>
</feature>
<dbReference type="AlphaFoldDB" id="A0A9D1SRD4"/>
<proteinExistence type="predicted"/>
<feature type="transmembrane region" description="Helical" evidence="7">
    <location>
        <begin position="282"/>
        <end position="303"/>
    </location>
</feature>
<dbReference type="Pfam" id="PF07690">
    <property type="entry name" value="MFS_1"/>
    <property type="match status" value="1"/>
</dbReference>
<evidence type="ECO:0000256" key="7">
    <source>
        <dbReference type="SAM" id="Phobius"/>
    </source>
</evidence>
<dbReference type="SUPFAM" id="SSF103473">
    <property type="entry name" value="MFS general substrate transporter"/>
    <property type="match status" value="1"/>
</dbReference>
<keyword evidence="5 7" id="KW-1133">Transmembrane helix</keyword>
<dbReference type="PANTHER" id="PTHR23501:SF174">
    <property type="entry name" value="MULTIDRUG EXPORT PROTEIN EMRB-RELATED"/>
    <property type="match status" value="1"/>
</dbReference>
<gene>
    <name evidence="9" type="ORF">IAD26_04510</name>
</gene>
<dbReference type="Proteomes" id="UP000886748">
    <property type="component" value="Unassembled WGS sequence"/>
</dbReference>
<keyword evidence="2" id="KW-0813">Transport</keyword>
<feature type="transmembrane region" description="Helical" evidence="7">
    <location>
        <begin position="410"/>
        <end position="433"/>
    </location>
</feature>
<dbReference type="GO" id="GO:0022857">
    <property type="term" value="F:transmembrane transporter activity"/>
    <property type="evidence" value="ECO:0007669"/>
    <property type="project" value="InterPro"/>
</dbReference>
<dbReference type="NCBIfam" id="TIGR00711">
    <property type="entry name" value="efflux_EmrB"/>
    <property type="match status" value="1"/>
</dbReference>
<dbReference type="InterPro" id="IPR011701">
    <property type="entry name" value="MFS"/>
</dbReference>
<reference evidence="9" key="2">
    <citation type="journal article" date="2021" name="PeerJ">
        <title>Extensive microbial diversity within the chicken gut microbiome revealed by metagenomics and culture.</title>
        <authorList>
            <person name="Gilroy R."/>
            <person name="Ravi A."/>
            <person name="Getino M."/>
            <person name="Pursley I."/>
            <person name="Horton D.L."/>
            <person name="Alikhan N.F."/>
            <person name="Baker D."/>
            <person name="Gharbi K."/>
            <person name="Hall N."/>
            <person name="Watson M."/>
            <person name="Adriaenssens E.M."/>
            <person name="Foster-Nyarko E."/>
            <person name="Jarju S."/>
            <person name="Secka A."/>
            <person name="Antonio M."/>
            <person name="Oren A."/>
            <person name="Chaudhuri R.R."/>
            <person name="La Ragione R."/>
            <person name="Hildebrand F."/>
            <person name="Pallen M.J."/>
        </authorList>
    </citation>
    <scope>NUCLEOTIDE SEQUENCE</scope>
    <source>
        <strain evidence="9">CHK154-7741</strain>
    </source>
</reference>
<evidence type="ECO:0000256" key="4">
    <source>
        <dbReference type="ARBA" id="ARBA00022692"/>
    </source>
</evidence>
<evidence type="ECO:0000313" key="10">
    <source>
        <dbReference type="Proteomes" id="UP000886748"/>
    </source>
</evidence>
<dbReference type="InterPro" id="IPR036259">
    <property type="entry name" value="MFS_trans_sf"/>
</dbReference>
<feature type="transmembrane region" description="Helical" evidence="7">
    <location>
        <begin position="180"/>
        <end position="201"/>
    </location>
</feature>
<keyword evidence="6 7" id="KW-0472">Membrane</keyword>
<feature type="transmembrane region" description="Helical" evidence="7">
    <location>
        <begin position="122"/>
        <end position="141"/>
    </location>
</feature>
<feature type="transmembrane region" description="Helical" evidence="7">
    <location>
        <begin position="315"/>
        <end position="335"/>
    </location>
</feature>
<feature type="transmembrane region" description="Helical" evidence="7">
    <location>
        <begin position="244"/>
        <end position="262"/>
    </location>
</feature>
<evidence type="ECO:0000256" key="1">
    <source>
        <dbReference type="ARBA" id="ARBA00004651"/>
    </source>
</evidence>
<organism evidence="9 10">
    <name type="scientific">Candidatus Limenecus avicola</name>
    <dbReference type="NCBI Taxonomy" id="2840847"/>
    <lineage>
        <taxon>Bacteria</taxon>
        <taxon>Bacillati</taxon>
        <taxon>Bacillota</taxon>
        <taxon>Clostridia</taxon>
        <taxon>Eubacteriales</taxon>
        <taxon>Clostridiaceae</taxon>
        <taxon>Clostridiaceae incertae sedis</taxon>
        <taxon>Candidatus Limenecus</taxon>
    </lineage>
</organism>
<name>A0A9D1SRD4_9CLOT</name>
<evidence type="ECO:0000256" key="2">
    <source>
        <dbReference type="ARBA" id="ARBA00022448"/>
    </source>
</evidence>
<evidence type="ECO:0000259" key="8">
    <source>
        <dbReference type="PROSITE" id="PS50850"/>
    </source>
</evidence>
<dbReference type="PANTHER" id="PTHR23501">
    <property type="entry name" value="MAJOR FACILITATOR SUPERFAMILY"/>
    <property type="match status" value="1"/>
</dbReference>
<dbReference type="InterPro" id="IPR004638">
    <property type="entry name" value="EmrB-like"/>
</dbReference>
<dbReference type="PROSITE" id="PS50850">
    <property type="entry name" value="MFS"/>
    <property type="match status" value="1"/>
</dbReference>
<dbReference type="EMBL" id="DVOD01000032">
    <property type="protein sequence ID" value="HIU92379.1"/>
    <property type="molecule type" value="Genomic_DNA"/>
</dbReference>
<keyword evidence="3" id="KW-1003">Cell membrane</keyword>
<evidence type="ECO:0000313" key="9">
    <source>
        <dbReference type="EMBL" id="HIU92379.1"/>
    </source>
</evidence>
<dbReference type="PRINTS" id="PR01036">
    <property type="entry name" value="TCRTETB"/>
</dbReference>
<feature type="transmembrane region" description="Helical" evidence="7">
    <location>
        <begin position="372"/>
        <end position="398"/>
    </location>
</feature>
<feature type="transmembrane region" description="Helical" evidence="7">
    <location>
        <begin position="347"/>
        <end position="366"/>
    </location>
</feature>
<feature type="transmembrane region" description="Helical" evidence="7">
    <location>
        <begin position="96"/>
        <end position="116"/>
    </location>
</feature>
<keyword evidence="4 7" id="KW-0812">Transmembrane</keyword>
<feature type="transmembrane region" description="Helical" evidence="7">
    <location>
        <begin position="153"/>
        <end position="174"/>
    </location>
</feature>
<evidence type="ECO:0000256" key="3">
    <source>
        <dbReference type="ARBA" id="ARBA00022475"/>
    </source>
</evidence>
<feature type="transmembrane region" description="Helical" evidence="7">
    <location>
        <begin position="65"/>
        <end position="84"/>
    </location>
</feature>
<evidence type="ECO:0000256" key="5">
    <source>
        <dbReference type="ARBA" id="ARBA00022989"/>
    </source>
</evidence>
<reference evidence="9" key="1">
    <citation type="submission" date="2020-10" db="EMBL/GenBank/DDBJ databases">
        <authorList>
            <person name="Gilroy R."/>
        </authorList>
    </citation>
    <scope>NUCLEOTIDE SEQUENCE</scope>
    <source>
        <strain evidence="9">CHK154-7741</strain>
    </source>
</reference>
<dbReference type="Gene3D" id="1.20.1250.20">
    <property type="entry name" value="MFS general substrate transporter like domains"/>
    <property type="match status" value="2"/>
</dbReference>
<dbReference type="GO" id="GO:0005886">
    <property type="term" value="C:plasma membrane"/>
    <property type="evidence" value="ECO:0007669"/>
    <property type="project" value="UniProtKB-SubCell"/>
</dbReference>
<feature type="domain" description="Major facilitator superfamily (MFS) profile" evidence="8">
    <location>
        <begin position="27"/>
        <end position="520"/>
    </location>
</feature>
<feature type="transmembrane region" description="Helical" evidence="7">
    <location>
        <begin position="213"/>
        <end position="232"/>
    </location>
</feature>
<protein>
    <submittedName>
        <fullName evidence="9">DHA2 family efflux MFS transporter permease subunit</fullName>
    </submittedName>
</protein>
<comment type="caution">
    <text evidence="9">The sequence shown here is derived from an EMBL/GenBank/DDBJ whole genome shotgun (WGS) entry which is preliminary data.</text>
</comment>
<sequence>MTTSTETTVTGNALPKLETKETPIWLIAISILLPTSFAMLATSATNVAIPYIAGYFGSTVDEANWVITIYMIANAILIPLTGWLENYMGRVMFLKVFITIFTIGSLLCAMAQSLNMLVVGRLIQGIGGGPMMPISQAILIASFPYNKRGQAMALFGLAVMVFSIMGPTFGGFIVDNSAWQWIYLANIPVGIFSVVLVHCNISELKNRVKPDKVDFVGFGALVLWLMSMQIVLDKGQQYNWFDCTWIAWLAGISLFAFIFFIVWELEYHSPIVNLRVFKDKNFFIGTILGASVNMIIYVTIVLLPSFLQSLMGYNAMLSGLALAPRVFSCIVMLMLIGPMVEFLDNRVLIACGFFFLGISTIMYANLNLMISFQFAVLPNILMGIGVILVFIPVSGLVLGTLPKTELSNGAGLHSLCKCVMTAFVVSMSSTLVARLSQVHQTYLVKNLSNFNLIFQQKIHAMSGHFMSFSSNYAMHKAGGLLYKQLLAQSKLMAYVDVFEAFALIAFILIPFGFLLKVPKKDKT</sequence>
<dbReference type="InterPro" id="IPR020846">
    <property type="entry name" value="MFS_dom"/>
</dbReference>
<accession>A0A9D1SRD4</accession>